<dbReference type="InterPro" id="IPR009075">
    <property type="entry name" value="AcylCo_DH/oxidase_C"/>
</dbReference>
<keyword evidence="15" id="KW-1185">Reference proteome</keyword>
<name>A0A371B372_9BRAD</name>
<dbReference type="Pfam" id="PF02771">
    <property type="entry name" value="Acyl-CoA_dh_N"/>
    <property type="match status" value="1"/>
</dbReference>
<dbReference type="InterPro" id="IPR036250">
    <property type="entry name" value="AcylCo_DH-like_C"/>
</dbReference>
<feature type="domain" description="Acyl-CoA dehydrogenase/oxidase C-terminal" evidence="11">
    <location>
        <begin position="230"/>
        <end position="378"/>
    </location>
</feature>
<dbReference type="InterPro" id="IPR046373">
    <property type="entry name" value="Acyl-CoA_Oxase/DH_mid-dom_sf"/>
</dbReference>
<accession>A0A371B372</accession>
<evidence type="ECO:0000259" key="12">
    <source>
        <dbReference type="Pfam" id="PF02770"/>
    </source>
</evidence>
<dbReference type="SUPFAM" id="SSF56645">
    <property type="entry name" value="Acyl-CoA dehydrogenase NM domain-like"/>
    <property type="match status" value="1"/>
</dbReference>
<dbReference type="OrthoDB" id="9775090at2"/>
<evidence type="ECO:0000256" key="5">
    <source>
        <dbReference type="ARBA" id="ARBA00023002"/>
    </source>
</evidence>
<keyword evidence="3 10" id="KW-0285">Flavoprotein</keyword>
<dbReference type="EC" id="3.13.1.4" evidence="7"/>
<dbReference type="AlphaFoldDB" id="A0A371B372"/>
<gene>
    <name evidence="14" type="ORF">DXH78_15455</name>
</gene>
<evidence type="ECO:0000256" key="9">
    <source>
        <dbReference type="ARBA" id="ARBA00075603"/>
    </source>
</evidence>
<evidence type="ECO:0000256" key="2">
    <source>
        <dbReference type="ARBA" id="ARBA00009347"/>
    </source>
</evidence>
<dbReference type="InterPro" id="IPR009100">
    <property type="entry name" value="AcylCoA_DH/oxidase_NM_dom_sf"/>
</dbReference>
<dbReference type="Pfam" id="PF00441">
    <property type="entry name" value="Acyl-CoA_dh_1"/>
    <property type="match status" value="1"/>
</dbReference>
<comment type="cofactor">
    <cofactor evidence="1 10">
        <name>FAD</name>
        <dbReference type="ChEBI" id="CHEBI:57692"/>
    </cofactor>
</comment>
<dbReference type="PIRSF" id="PIRSF016578">
    <property type="entry name" value="HsaA"/>
    <property type="match status" value="1"/>
</dbReference>
<comment type="caution">
    <text evidence="14">The sequence shown here is derived from an EMBL/GenBank/DDBJ whole genome shotgun (WGS) entry which is preliminary data.</text>
</comment>
<dbReference type="InterPro" id="IPR006091">
    <property type="entry name" value="Acyl-CoA_Oxase/DH_mid-dom"/>
</dbReference>
<evidence type="ECO:0000259" key="13">
    <source>
        <dbReference type="Pfam" id="PF02771"/>
    </source>
</evidence>
<keyword evidence="4 10" id="KW-0274">FAD</keyword>
<dbReference type="FunFam" id="1.20.140.10:FF:000004">
    <property type="entry name" value="Acyl-CoA dehydrogenase FadE25"/>
    <property type="match status" value="1"/>
</dbReference>
<sequence length="380" mass="42201">MDFAITSDQLQILDTVDRLMQRHYPPEEIRRRDAAHQDCKDMLPVFAEAGLLALPFPEEYGGLNADRLTVVLVQERLAQHGAIAAIVYGQLADFGGTSLLKYGSEAQKRELLPRAIRGELSFSFALTEPGAGSDAGAAMTSATKTSSGWRINGRKIWISMAGTADYLLTMCRTTKGSKGKVGLSTFLIPRDTPGISMSRLDKVGNNCMSSWDIGFEDVEVAETALMGEEGKGMSNMLKTLQYSRTAQAALAIGIAQSALETAKAFAIERRQFNRRIADFQVIRHRLVDMQTRIDQARLMLYYSSWLVDAGRPFRKETAQTKVLASEALEFVSRHGMQIMASFGYSAESDMQRHWRDARLYTFGEGTNELQRDLIANEMGL</sequence>
<dbReference type="PANTHER" id="PTHR43884">
    <property type="entry name" value="ACYL-COA DEHYDROGENASE"/>
    <property type="match status" value="1"/>
</dbReference>
<dbReference type="GO" id="GO:0003995">
    <property type="term" value="F:acyl-CoA dehydrogenase activity"/>
    <property type="evidence" value="ECO:0007669"/>
    <property type="project" value="InterPro"/>
</dbReference>
<dbReference type="EMBL" id="QRGO01000002">
    <property type="protein sequence ID" value="RDV02000.1"/>
    <property type="molecule type" value="Genomic_DNA"/>
</dbReference>
<evidence type="ECO:0000256" key="1">
    <source>
        <dbReference type="ARBA" id="ARBA00001974"/>
    </source>
</evidence>
<evidence type="ECO:0000256" key="8">
    <source>
        <dbReference type="ARBA" id="ARBA00068311"/>
    </source>
</evidence>
<keyword evidence="5 10" id="KW-0560">Oxidoreductase</keyword>
<evidence type="ECO:0000313" key="15">
    <source>
        <dbReference type="Proteomes" id="UP000263993"/>
    </source>
</evidence>
<dbReference type="Pfam" id="PF02770">
    <property type="entry name" value="Acyl-CoA_dh_M"/>
    <property type="match status" value="1"/>
</dbReference>
<organism evidence="14 15">
    <name type="scientific">Undibacter mobilis</name>
    <dbReference type="NCBI Taxonomy" id="2292256"/>
    <lineage>
        <taxon>Bacteria</taxon>
        <taxon>Pseudomonadati</taxon>
        <taxon>Pseudomonadota</taxon>
        <taxon>Alphaproteobacteria</taxon>
        <taxon>Hyphomicrobiales</taxon>
        <taxon>Nitrobacteraceae</taxon>
        <taxon>Undibacter</taxon>
    </lineage>
</organism>
<comment type="catalytic activity">
    <reaction evidence="6">
        <text>3-sulfinopropanoyl-CoA + H2O = propanoyl-CoA + sulfite + H(+)</text>
        <dbReference type="Rhea" id="RHEA:41624"/>
        <dbReference type="ChEBI" id="CHEBI:15377"/>
        <dbReference type="ChEBI" id="CHEBI:15378"/>
        <dbReference type="ChEBI" id="CHEBI:17359"/>
        <dbReference type="ChEBI" id="CHEBI:57392"/>
        <dbReference type="ChEBI" id="CHEBI:78349"/>
        <dbReference type="EC" id="3.13.1.4"/>
    </reaction>
    <physiologicalReaction direction="left-to-right" evidence="6">
        <dbReference type="Rhea" id="RHEA:41625"/>
    </physiologicalReaction>
</comment>
<dbReference type="InterPro" id="IPR013786">
    <property type="entry name" value="AcylCoA_DH/ox_N"/>
</dbReference>
<dbReference type="RefSeq" id="WP_115518121.1">
    <property type="nucleotide sequence ID" value="NZ_QRGO01000002.1"/>
</dbReference>
<dbReference type="FunFam" id="2.40.110.10:FF:000002">
    <property type="entry name" value="Acyl-CoA dehydrogenase fadE12"/>
    <property type="match status" value="1"/>
</dbReference>
<dbReference type="Gene3D" id="1.10.540.10">
    <property type="entry name" value="Acyl-CoA dehydrogenase/oxidase, N-terminal domain"/>
    <property type="match status" value="1"/>
</dbReference>
<proteinExistence type="inferred from homology"/>
<dbReference type="Gene3D" id="1.20.140.10">
    <property type="entry name" value="Butyryl-CoA Dehydrogenase, subunit A, domain 3"/>
    <property type="match status" value="1"/>
</dbReference>
<evidence type="ECO:0000259" key="11">
    <source>
        <dbReference type="Pfam" id="PF00441"/>
    </source>
</evidence>
<dbReference type="Proteomes" id="UP000263993">
    <property type="component" value="Unassembled WGS sequence"/>
</dbReference>
<protein>
    <recommendedName>
        <fullName evidence="8">3-sulfinopropanoyl-CoA desulfinase</fullName>
        <ecNumber evidence="7">3.13.1.4</ecNumber>
    </recommendedName>
    <alternativeName>
        <fullName evidence="9">3-sulfinopropionyl coenzyme A desulfinase</fullName>
    </alternativeName>
</protein>
<reference evidence="15" key="1">
    <citation type="submission" date="2018-08" db="EMBL/GenBank/DDBJ databases">
        <authorList>
            <person name="Kim S.-J."/>
            <person name="Jung G.-Y."/>
        </authorList>
    </citation>
    <scope>NUCLEOTIDE SEQUENCE [LARGE SCALE GENOMIC DNA]</scope>
    <source>
        <strain evidence="15">GY_H</strain>
    </source>
</reference>
<comment type="similarity">
    <text evidence="2 10">Belongs to the acyl-CoA dehydrogenase family.</text>
</comment>
<evidence type="ECO:0000313" key="14">
    <source>
        <dbReference type="EMBL" id="RDV02000.1"/>
    </source>
</evidence>
<dbReference type="PANTHER" id="PTHR43884:SF12">
    <property type="entry name" value="ISOVALERYL-COA DEHYDROGENASE, MITOCHONDRIAL-RELATED"/>
    <property type="match status" value="1"/>
</dbReference>
<evidence type="ECO:0000256" key="6">
    <source>
        <dbReference type="ARBA" id="ARBA00052938"/>
    </source>
</evidence>
<evidence type="ECO:0000256" key="3">
    <source>
        <dbReference type="ARBA" id="ARBA00022630"/>
    </source>
</evidence>
<dbReference type="InterPro" id="IPR006089">
    <property type="entry name" value="Acyl-CoA_DH_CS"/>
</dbReference>
<dbReference type="Gene3D" id="2.40.110.10">
    <property type="entry name" value="Butyryl-CoA Dehydrogenase, subunit A, domain 2"/>
    <property type="match status" value="1"/>
</dbReference>
<feature type="domain" description="Acyl-CoA dehydrogenase/oxidase N-terminal" evidence="13">
    <location>
        <begin position="6"/>
        <end position="119"/>
    </location>
</feature>
<evidence type="ECO:0000256" key="7">
    <source>
        <dbReference type="ARBA" id="ARBA00066461"/>
    </source>
</evidence>
<dbReference type="PROSITE" id="PS00072">
    <property type="entry name" value="ACYL_COA_DH_1"/>
    <property type="match status" value="1"/>
</dbReference>
<evidence type="ECO:0000256" key="10">
    <source>
        <dbReference type="RuleBase" id="RU362125"/>
    </source>
</evidence>
<dbReference type="GO" id="GO:0050660">
    <property type="term" value="F:flavin adenine dinucleotide binding"/>
    <property type="evidence" value="ECO:0007669"/>
    <property type="project" value="InterPro"/>
</dbReference>
<dbReference type="InterPro" id="IPR037069">
    <property type="entry name" value="AcylCoA_DH/ox_N_sf"/>
</dbReference>
<dbReference type="SUPFAM" id="SSF47203">
    <property type="entry name" value="Acyl-CoA dehydrogenase C-terminal domain-like"/>
    <property type="match status" value="1"/>
</dbReference>
<evidence type="ECO:0000256" key="4">
    <source>
        <dbReference type="ARBA" id="ARBA00022827"/>
    </source>
</evidence>
<feature type="domain" description="Acyl-CoA oxidase/dehydrogenase middle" evidence="12">
    <location>
        <begin position="123"/>
        <end position="218"/>
    </location>
</feature>